<dbReference type="SUPFAM" id="SSF47413">
    <property type="entry name" value="lambda repressor-like DNA-binding domains"/>
    <property type="match status" value="1"/>
</dbReference>
<dbReference type="AlphaFoldDB" id="A0A9E9P1Z2"/>
<accession>A0A9E9P1Z2</accession>
<evidence type="ECO:0000313" key="1">
    <source>
        <dbReference type="EMBL" id="WAW09372.1"/>
    </source>
</evidence>
<dbReference type="Proteomes" id="UP001156215">
    <property type="component" value="Chromosome"/>
</dbReference>
<proteinExistence type="predicted"/>
<evidence type="ECO:0000313" key="2">
    <source>
        <dbReference type="Proteomes" id="UP001156215"/>
    </source>
</evidence>
<name>A0A9E9P1Z2_9BURK</name>
<dbReference type="RefSeq" id="WP_269308370.1">
    <property type="nucleotide sequence ID" value="NZ_CP098242.1"/>
</dbReference>
<dbReference type="KEGG" id="ovb:NB640_08930"/>
<dbReference type="InterPro" id="IPR010982">
    <property type="entry name" value="Lambda_DNA-bd_dom_sf"/>
</dbReference>
<sequence length="149" mass="16860">MDEKNSRKRGNVHNEALKQALIRLIEINVPSRFSSEREMAEALDFSPAHFSQMKNGFRTIGKDSAEKIEKGLQLDVGGLYQYQGDAAAFEMPSITENMLSRYERASEPVKALVDLALRENSPKAKWVTKSIEYQIKALIEAIAEKTEKK</sequence>
<dbReference type="EMBL" id="CP098242">
    <property type="protein sequence ID" value="WAW09372.1"/>
    <property type="molecule type" value="Genomic_DNA"/>
</dbReference>
<protein>
    <submittedName>
        <fullName evidence="1">Uncharacterized protein</fullName>
    </submittedName>
</protein>
<reference evidence="1" key="1">
    <citation type="journal article" date="2022" name="Front. Microbiol.">
        <title>New perspectives on an old grouping: The genomic and phenotypic variability of Oxalobacter formigenes and the implications for calcium oxalate stone prevention.</title>
        <authorList>
            <person name="Chmiel J.A."/>
            <person name="Carr C."/>
            <person name="Stuivenberg G.A."/>
            <person name="Venema R."/>
            <person name="Chanyi R.M."/>
            <person name="Al K.F."/>
            <person name="Giguere D."/>
            <person name="Say H."/>
            <person name="Akouris P.P."/>
            <person name="Dominguez Romero S.A."/>
            <person name="Kwong A."/>
            <person name="Tai V."/>
            <person name="Koval S.F."/>
            <person name="Razvi H."/>
            <person name="Bjazevic J."/>
            <person name="Burton J.P."/>
        </authorList>
    </citation>
    <scope>NUCLEOTIDE SEQUENCE</scope>
    <source>
        <strain evidence="1">WoOx3</strain>
    </source>
</reference>
<organism evidence="1 2">
    <name type="scientific">Oxalobacter vibrioformis</name>
    <dbReference type="NCBI Taxonomy" id="933080"/>
    <lineage>
        <taxon>Bacteria</taxon>
        <taxon>Pseudomonadati</taxon>
        <taxon>Pseudomonadota</taxon>
        <taxon>Betaproteobacteria</taxon>
        <taxon>Burkholderiales</taxon>
        <taxon>Oxalobacteraceae</taxon>
        <taxon>Oxalobacter</taxon>
    </lineage>
</organism>
<keyword evidence="2" id="KW-1185">Reference proteome</keyword>
<dbReference type="GO" id="GO:0003677">
    <property type="term" value="F:DNA binding"/>
    <property type="evidence" value="ECO:0007669"/>
    <property type="project" value="InterPro"/>
</dbReference>
<gene>
    <name evidence="1" type="ORF">NB640_08930</name>
</gene>